<reference evidence="1 2" key="1">
    <citation type="journal article" date="2013" name="Nat. Genet.">
        <title>The genome of the hydatid tapeworm Echinococcus granulosus.</title>
        <authorList>
            <person name="Zheng H."/>
            <person name="Zhang W."/>
            <person name="Zhang L."/>
            <person name="Zhang Z."/>
            <person name="Li J."/>
            <person name="Lu G."/>
            <person name="Zhu Y."/>
            <person name="Wang Y."/>
            <person name="Huang Y."/>
            <person name="Liu J."/>
            <person name="Kang H."/>
            <person name="Chen J."/>
            <person name="Wang L."/>
            <person name="Chen A."/>
            <person name="Yu S."/>
            <person name="Gao Z."/>
            <person name="Jin L."/>
            <person name="Gu W."/>
            <person name="Wang Z."/>
            <person name="Zhao L."/>
            <person name="Shi B."/>
            <person name="Wen H."/>
            <person name="Lin R."/>
            <person name="Jones M.K."/>
            <person name="Brejova B."/>
            <person name="Vinar T."/>
            <person name="Zhao G."/>
            <person name="McManus D.P."/>
            <person name="Chen Z."/>
            <person name="Zhou Y."/>
            <person name="Wang S."/>
        </authorList>
    </citation>
    <scope>NUCLEOTIDE SEQUENCE [LARGE SCALE GENOMIC DNA]</scope>
</reference>
<name>W6UM21_ECHGR</name>
<dbReference type="KEGG" id="egl:EGR_10607"/>
<sequence length="49" mass="5377">MPLLSATSSTASCPLLSLIATHLSIPSSRPWYTALSDHFHFFCIIVVFP</sequence>
<proteinExistence type="predicted"/>
<dbReference type="EMBL" id="APAU02000240">
    <property type="protein sequence ID" value="EUB54539.1"/>
    <property type="molecule type" value="Genomic_DNA"/>
</dbReference>
<evidence type="ECO:0000313" key="1">
    <source>
        <dbReference type="EMBL" id="EUB54539.1"/>
    </source>
</evidence>
<dbReference type="GeneID" id="36346322"/>
<dbReference type="RefSeq" id="XP_024345735.1">
    <property type="nucleotide sequence ID" value="XM_024499856.1"/>
</dbReference>
<dbReference type="CTD" id="36346322"/>
<dbReference type="Proteomes" id="UP000019149">
    <property type="component" value="Unassembled WGS sequence"/>
</dbReference>
<gene>
    <name evidence="1" type="ORF">EGR_10607</name>
</gene>
<comment type="caution">
    <text evidence="1">The sequence shown here is derived from an EMBL/GenBank/DDBJ whole genome shotgun (WGS) entry which is preliminary data.</text>
</comment>
<accession>W6UM21</accession>
<evidence type="ECO:0000313" key="2">
    <source>
        <dbReference type="Proteomes" id="UP000019149"/>
    </source>
</evidence>
<keyword evidence="2" id="KW-1185">Reference proteome</keyword>
<organism evidence="1 2">
    <name type="scientific">Echinococcus granulosus</name>
    <name type="common">Hydatid tapeworm</name>
    <dbReference type="NCBI Taxonomy" id="6210"/>
    <lineage>
        <taxon>Eukaryota</taxon>
        <taxon>Metazoa</taxon>
        <taxon>Spiralia</taxon>
        <taxon>Lophotrochozoa</taxon>
        <taxon>Platyhelminthes</taxon>
        <taxon>Cestoda</taxon>
        <taxon>Eucestoda</taxon>
        <taxon>Cyclophyllidea</taxon>
        <taxon>Taeniidae</taxon>
        <taxon>Echinococcus</taxon>
        <taxon>Echinococcus granulosus group</taxon>
    </lineage>
</organism>
<dbReference type="AlphaFoldDB" id="W6UM21"/>
<protein>
    <submittedName>
        <fullName evidence="1">Uncharacterized protein</fullName>
    </submittedName>
</protein>